<accession>B7KY10</accession>
<dbReference type="GO" id="GO:0043565">
    <property type="term" value="F:sequence-specific DNA binding"/>
    <property type="evidence" value="ECO:0007669"/>
    <property type="project" value="InterPro"/>
</dbReference>
<keyword evidence="3" id="KW-0804">Transcription</keyword>
<keyword evidence="2" id="KW-0238">DNA-binding</keyword>
<name>B7KY10_METC4</name>
<reference evidence="5 6" key="2">
    <citation type="journal article" date="2012" name="J. Bacteriol.">
        <title>Complete genome sequences of six strains of the genus Methylobacterium.</title>
        <authorList>
            <person name="Marx C.J."/>
            <person name="Bringel F."/>
            <person name="Chistoserdova L."/>
            <person name="Moulin L."/>
            <person name="Farhan Ul Haque M."/>
            <person name="Fleischman D.E."/>
            <person name="Gruffaz C."/>
            <person name="Jourand P."/>
            <person name="Knief C."/>
            <person name="Lee M.C."/>
            <person name="Muller E.E."/>
            <person name="Nadalig T."/>
            <person name="Peyraud R."/>
            <person name="Roselli S."/>
            <person name="Russ L."/>
            <person name="Goodwin L.A."/>
            <person name="Ivanova N."/>
            <person name="Kyrpides N."/>
            <person name="Lajus A."/>
            <person name="Land M.L."/>
            <person name="Medigue C."/>
            <person name="Mikhailova N."/>
            <person name="Nolan M."/>
            <person name="Woyke T."/>
            <person name="Stolyar S."/>
            <person name="Vorholt J.A."/>
            <person name="Vuilleumier S."/>
        </authorList>
    </citation>
    <scope>NUCLEOTIDE SEQUENCE [LARGE SCALE GENOMIC DNA]</scope>
    <source>
        <strain evidence="6">CM4 / NCIMB 13688</strain>
    </source>
</reference>
<dbReference type="GO" id="GO:0003700">
    <property type="term" value="F:DNA-binding transcription factor activity"/>
    <property type="evidence" value="ECO:0007669"/>
    <property type="project" value="InterPro"/>
</dbReference>
<reference evidence="6" key="1">
    <citation type="submission" date="2008-12" db="EMBL/GenBank/DDBJ databases">
        <title>Complete sequence of chromosome of Methylobacterium chloromethanicum CM4.</title>
        <authorList>
            <consortium name="US DOE Joint Genome Institute"/>
            <person name="Lucas S."/>
            <person name="Copeland A."/>
            <person name="Lapidus A."/>
            <person name="Glavina del Rio T."/>
            <person name="Dalin E."/>
            <person name="Tice H."/>
            <person name="Bruce D."/>
            <person name="Goodwin L."/>
            <person name="Pitluck S."/>
            <person name="Chertkov O."/>
            <person name="Brettin T."/>
            <person name="Detter J.C."/>
            <person name="Han C."/>
            <person name="Larimer F."/>
            <person name="Land M."/>
            <person name="Hauser L."/>
            <person name="Kyrpides N."/>
            <person name="Mikhailova N."/>
            <person name="Marx C."/>
            <person name="Richardson P."/>
        </authorList>
    </citation>
    <scope>NUCLEOTIDE SEQUENCE [LARGE SCALE GENOMIC DNA]</scope>
    <source>
        <strain evidence="6">CM4 / NCIMB 13688</strain>
    </source>
</reference>
<dbReference type="AlphaFoldDB" id="B7KY10"/>
<gene>
    <name evidence="5" type="ordered locus">Mchl_0234</name>
</gene>
<dbReference type="InterPro" id="IPR050204">
    <property type="entry name" value="AraC_XylS_family_regulators"/>
</dbReference>
<evidence type="ECO:0000259" key="4">
    <source>
        <dbReference type="PROSITE" id="PS01124"/>
    </source>
</evidence>
<dbReference type="PANTHER" id="PTHR46796:SF6">
    <property type="entry name" value="ARAC SUBFAMILY"/>
    <property type="match status" value="1"/>
</dbReference>
<sequence length="331" mass="37270">MIYQQTFGEIPDLKLRREAWIESAAPLYRTDIDRDVPVGDDVFIRNFNLGTCILGKSIAPEMYMERSLEQISRQSLDHISFRLFLSGTSDLHVDGRSSVLRAGDLQMLDLSQWMRSTSHGSKPVIHLIVPRRLFEKRLGDVSAFHGSTIRPDASPLTRLMTDHMRSLAACIDAADEGQRNALTAATVSMVNAVLTKPGHGPFERDTVLGVAMRRFIEDDLRSFDLGIEKLCARFAISRTRLYALFEADGGVASYIRDRRLARAMRILAGLEAGDRRRISSVGYACGFETEKMFSRAFKRKYGVNPREVDAGYRPQARLEYGATLMSWINAL</sequence>
<evidence type="ECO:0000313" key="6">
    <source>
        <dbReference type="Proteomes" id="UP000002385"/>
    </source>
</evidence>
<evidence type="ECO:0000256" key="2">
    <source>
        <dbReference type="ARBA" id="ARBA00023125"/>
    </source>
</evidence>
<proteinExistence type="predicted"/>
<dbReference type="PROSITE" id="PS01124">
    <property type="entry name" value="HTH_ARAC_FAMILY_2"/>
    <property type="match status" value="1"/>
</dbReference>
<protein>
    <submittedName>
        <fullName evidence="5">Transcriptional regulator, AraC family</fullName>
    </submittedName>
</protein>
<dbReference type="InterPro" id="IPR018060">
    <property type="entry name" value="HTH_AraC"/>
</dbReference>
<keyword evidence="1" id="KW-0805">Transcription regulation</keyword>
<feature type="domain" description="HTH araC/xylS-type" evidence="4">
    <location>
        <begin position="210"/>
        <end position="311"/>
    </location>
</feature>
<evidence type="ECO:0000256" key="3">
    <source>
        <dbReference type="ARBA" id="ARBA00023163"/>
    </source>
</evidence>
<dbReference type="EMBL" id="CP001298">
    <property type="protein sequence ID" value="ACK81173.1"/>
    <property type="molecule type" value="Genomic_DNA"/>
</dbReference>
<dbReference type="SUPFAM" id="SSF46689">
    <property type="entry name" value="Homeodomain-like"/>
    <property type="match status" value="1"/>
</dbReference>
<dbReference type="SMART" id="SM00342">
    <property type="entry name" value="HTH_ARAC"/>
    <property type="match status" value="1"/>
</dbReference>
<evidence type="ECO:0000313" key="5">
    <source>
        <dbReference type="EMBL" id="ACK81173.1"/>
    </source>
</evidence>
<dbReference type="HOGENOM" id="CLU_049704_0_1_5"/>
<evidence type="ECO:0000256" key="1">
    <source>
        <dbReference type="ARBA" id="ARBA00023015"/>
    </source>
</evidence>
<organism evidence="5 6">
    <name type="scientific">Methylorubrum extorquens (strain CM4 / NCIMB 13688)</name>
    <name type="common">Methylobacterium extorquens</name>
    <dbReference type="NCBI Taxonomy" id="440085"/>
    <lineage>
        <taxon>Bacteria</taxon>
        <taxon>Pseudomonadati</taxon>
        <taxon>Pseudomonadota</taxon>
        <taxon>Alphaproteobacteria</taxon>
        <taxon>Hyphomicrobiales</taxon>
        <taxon>Methylobacteriaceae</taxon>
        <taxon>Methylorubrum</taxon>
    </lineage>
</organism>
<dbReference type="Pfam" id="PF14525">
    <property type="entry name" value="AraC_binding_2"/>
    <property type="match status" value="1"/>
</dbReference>
<dbReference type="Proteomes" id="UP000002385">
    <property type="component" value="Chromosome"/>
</dbReference>
<dbReference type="Pfam" id="PF12833">
    <property type="entry name" value="HTH_18"/>
    <property type="match status" value="1"/>
</dbReference>
<dbReference type="KEGG" id="mch:Mchl_0234"/>
<dbReference type="PROSITE" id="PS00041">
    <property type="entry name" value="HTH_ARAC_FAMILY_1"/>
    <property type="match status" value="1"/>
</dbReference>
<dbReference type="Gene3D" id="1.10.10.60">
    <property type="entry name" value="Homeodomain-like"/>
    <property type="match status" value="1"/>
</dbReference>
<dbReference type="PANTHER" id="PTHR46796">
    <property type="entry name" value="HTH-TYPE TRANSCRIPTIONAL ACTIVATOR RHAS-RELATED"/>
    <property type="match status" value="1"/>
</dbReference>
<dbReference type="InterPro" id="IPR018062">
    <property type="entry name" value="HTH_AraC-typ_CS"/>
</dbReference>
<dbReference type="InterPro" id="IPR009057">
    <property type="entry name" value="Homeodomain-like_sf"/>
</dbReference>
<dbReference type="InterPro" id="IPR035418">
    <property type="entry name" value="AraC-bd_2"/>
</dbReference>